<protein>
    <submittedName>
        <fullName evidence="5">Type IV pilus assembly protein PilY1</fullName>
    </submittedName>
</protein>
<keyword evidence="2" id="KW-0106">Calcium</keyword>
<gene>
    <name evidence="5" type="ORF">EV672_102335</name>
</gene>
<sequence length="1794" mass="189608">MPRILPRALLIACGLLALMLSLSLGVALPSLAQSQQLVTSVPLSPYPPNISFGGGGPMVMLTASRDHTLFSPIYTDYEDLDGDGQDDYTYKRTFRYYGYFDADKCYAYNSTRAIPRFEPVAMPAKIGVSAAGSSVPAASYLSCKNSTGRWSGNFLNWATMTRIDVVRKTLYGGYRREDTLTDTTLEMAQMSHDAHAFVKYYSGSDIDDFTPFTLAGDLGGKGLTLCSRGADRNETGANGYPLIRLAKGNFSLWGTTPGTVCNWARERNYSFGVKARLFYAKYGPSRGRLVGGEVDPTAHAVAVPSDETDGATYGPEGGKIGNELAVRVQACKADLVGNERCRAYRNPNGSASDPAVLKPIGLLQEFATTSAPEQAALAEFGLITGSYDSNLRGGVLRKNIGSVNDEVDLYSGRFCHNVLDKLSNCAQTASSDQVAAGIIVSFDRIRLYGAGNYNGTVLRSGAARPSSPPDIEYLRPQDMVNGDHASWGNPISEMIVQALAYFAGDTQLGIASQNWPRDTEVGLPTPKRDGSGTVVAVDPLDDANSKDPATQRLRSSMYGKGICRPMNVLAISSGTVSYDTDEPGSSDDIYDAVRAFFSTNAAGGATLAGLTDKVGQIERINNTARSVGSNIAGFGSDCTSKQIGTVVTAGLASVAGVCPEAPGIKGAYLGAGAAFAANTRAIREMGNREVGGVAVASSLTADTGANVRLDKLPQHALRVKSYAASLAGGVPRIEVPIGTSGKKVYITPESSWRHGGFNDDQLMPGAVLTFKALEVGRNDSTDEAFGSYVVTWNDAQFGGDYDMDLIGFIRWETKPIAGNPGAYELKVLTDVLGHEAGALGSHGYSIIGTQANPGGTYQVDGRYLTHGSNGYASSSLCKDRKLVGEESEKFVLLCNFTSAGMSNGEGGVDGFAWAMTPGAESTKFRGKNVVFADQFVEGTNVTTTVTQTFLVKDGAAPVTLRDPLWYIAKYGSFDTREKRTEFKVSTDAQPDAPSASGASNNWDSQSNAGQNCVGSQCADGEPDGYFLARRPELLEQRLRQLFSSLTASSNSAPAVSSAELLTGSFKYRSEFSRDTFSGNVRAFALLPTGQFETLKVAWDGSDKLTDAGGSRKIITQVAGVGADFALVSDGADNDSNNALLRPLLGLSATDTIGATQRTAGTRLVNYMRGDASFAGTLFRARGEQGIMGPVVNSTPWLQDSQAAGRYTDADFASQPSYLAYVLEKAATTSDKKPVQPNVLWVGSFDGMLHGFNANTGDPILSFVPGALLGQLGGAMARSTSDPKPLMDGSPYTADVLVPKTSTATGGASNEWRTYLFSSLGRGGRAVFALDVTYPASLAGSAPASIVKWSFTADDDRDLGFNLIDPVRSSVSGQASQVVYLNSGRFGVLQPNGYRSEGGRAVLLILNAAGPGTGAWRKPVSGDPGNYVALTTSTTDSNNGLMGVTWADLDNNGTADIAYGTDLKGQVWRFDLRSANPAEWGVALIAPAQASVPANGRAGLPLFSAKDGSNKALPITTAPALTFPSFGGIMVSFGTGRAIEAGDFPDLARAQRFFTVWDRGGYSRTVLSGEVQDTMFPAPTTGGNELPDLSGTKLKPGTSTATSTGTPVSTFVRRVAVRETTGTDAGQVFIAQLNEDGTVRRDASGKAVPLGATDVAPRFDPALNDGWYFELPSASDAGEALISSPVSRLNFVLFTTVRGKSAEELSQSCGSGPQGSLFVLSPINGLPIRSILVDGRNLLAVDVNDQKLLAVRDGFDGSSGLTRTRVVGDTEDRNLQTPATNLRVQWREIPGLKTK</sequence>
<dbReference type="InterPro" id="IPR008707">
    <property type="entry name" value="B-propeller_PilY1"/>
</dbReference>
<feature type="compositionally biased region" description="Polar residues" evidence="3">
    <location>
        <begin position="996"/>
        <end position="1009"/>
    </location>
</feature>
<evidence type="ECO:0000256" key="1">
    <source>
        <dbReference type="ARBA" id="ARBA00022723"/>
    </source>
</evidence>
<feature type="domain" description="PilY1 beta-propeller" evidence="4">
    <location>
        <begin position="1216"/>
        <end position="1558"/>
    </location>
</feature>
<dbReference type="InterPro" id="IPR028994">
    <property type="entry name" value="Integrin_alpha_N"/>
</dbReference>
<evidence type="ECO:0000256" key="2">
    <source>
        <dbReference type="ARBA" id="ARBA00022837"/>
    </source>
</evidence>
<keyword evidence="6" id="KW-1185">Reference proteome</keyword>
<evidence type="ECO:0000259" key="4">
    <source>
        <dbReference type="Pfam" id="PF05567"/>
    </source>
</evidence>
<accession>A0A4R6RIS7</accession>
<feature type="region of interest" description="Disordered" evidence="3">
    <location>
        <begin position="1579"/>
        <end position="1605"/>
    </location>
</feature>
<feature type="region of interest" description="Disordered" evidence="3">
    <location>
        <begin position="983"/>
        <end position="1009"/>
    </location>
</feature>
<organism evidence="5 6">
    <name type="scientific">Aquabacterium commune</name>
    <dbReference type="NCBI Taxonomy" id="70586"/>
    <lineage>
        <taxon>Bacteria</taxon>
        <taxon>Pseudomonadati</taxon>
        <taxon>Pseudomonadota</taxon>
        <taxon>Betaproteobacteria</taxon>
        <taxon>Burkholderiales</taxon>
        <taxon>Aquabacterium</taxon>
    </lineage>
</organism>
<feature type="compositionally biased region" description="Low complexity" evidence="3">
    <location>
        <begin position="1595"/>
        <end position="1605"/>
    </location>
</feature>
<dbReference type="EMBL" id="SNXW01000002">
    <property type="protein sequence ID" value="TDP85985.1"/>
    <property type="molecule type" value="Genomic_DNA"/>
</dbReference>
<dbReference type="SUPFAM" id="SSF69318">
    <property type="entry name" value="Integrin alpha N-terminal domain"/>
    <property type="match status" value="1"/>
</dbReference>
<dbReference type="Pfam" id="PF05567">
    <property type="entry name" value="T4P_PilY1"/>
    <property type="match status" value="1"/>
</dbReference>
<evidence type="ECO:0000313" key="5">
    <source>
        <dbReference type="EMBL" id="TDP85985.1"/>
    </source>
</evidence>
<dbReference type="OrthoDB" id="7156875at2"/>
<keyword evidence="1" id="KW-0479">Metal-binding</keyword>
<evidence type="ECO:0000313" key="6">
    <source>
        <dbReference type="Proteomes" id="UP000294593"/>
    </source>
</evidence>
<dbReference type="RefSeq" id="WP_133607046.1">
    <property type="nucleotide sequence ID" value="NZ_SNXW01000002.1"/>
</dbReference>
<evidence type="ECO:0000256" key="3">
    <source>
        <dbReference type="SAM" id="MobiDB-lite"/>
    </source>
</evidence>
<name>A0A4R6RIS7_9BURK</name>
<feature type="region of interest" description="Disordered" evidence="3">
    <location>
        <begin position="522"/>
        <end position="548"/>
    </location>
</feature>
<dbReference type="GO" id="GO:0046872">
    <property type="term" value="F:metal ion binding"/>
    <property type="evidence" value="ECO:0007669"/>
    <property type="project" value="UniProtKB-KW"/>
</dbReference>
<reference evidence="5 6" key="1">
    <citation type="submission" date="2019-03" db="EMBL/GenBank/DDBJ databases">
        <title>Genomic Encyclopedia of Type Strains, Phase IV (KMG-IV): sequencing the most valuable type-strain genomes for metagenomic binning, comparative biology and taxonomic classification.</title>
        <authorList>
            <person name="Goeker M."/>
        </authorList>
    </citation>
    <scope>NUCLEOTIDE SEQUENCE [LARGE SCALE GENOMIC DNA]</scope>
    <source>
        <strain evidence="5 6">DSM 11901</strain>
    </source>
</reference>
<dbReference type="Proteomes" id="UP000294593">
    <property type="component" value="Unassembled WGS sequence"/>
</dbReference>
<proteinExistence type="predicted"/>
<comment type="caution">
    <text evidence="5">The sequence shown here is derived from an EMBL/GenBank/DDBJ whole genome shotgun (WGS) entry which is preliminary data.</text>
</comment>